<name>A0A8T2TUR0_CERRI</name>
<dbReference type="Proteomes" id="UP000825935">
    <property type="component" value="Chromosome 10"/>
</dbReference>
<dbReference type="AlphaFoldDB" id="A0A8T2TUR0"/>
<gene>
    <name evidence="2" type="ORF">KP509_10G008000</name>
</gene>
<sequence length="138" mass="15582">MDPAFLGVFLPVVLGFALCANWGKKERAVTVEVGGELGITKRNHKFQKLVEKAWEGANTLFDLFEQACKMHPKQNFLGTRKLIKKELGPSNDGRTFEKLTLGSYVWISYEEAYEQVCRFASGIVALGHQTRGEVRYLL</sequence>
<protein>
    <submittedName>
        <fullName evidence="2">Uncharacterized protein</fullName>
    </submittedName>
</protein>
<organism evidence="2 3">
    <name type="scientific">Ceratopteris richardii</name>
    <name type="common">Triangle waterfern</name>
    <dbReference type="NCBI Taxonomy" id="49495"/>
    <lineage>
        <taxon>Eukaryota</taxon>
        <taxon>Viridiplantae</taxon>
        <taxon>Streptophyta</taxon>
        <taxon>Embryophyta</taxon>
        <taxon>Tracheophyta</taxon>
        <taxon>Polypodiopsida</taxon>
        <taxon>Polypodiidae</taxon>
        <taxon>Polypodiales</taxon>
        <taxon>Pteridineae</taxon>
        <taxon>Pteridaceae</taxon>
        <taxon>Parkerioideae</taxon>
        <taxon>Ceratopteris</taxon>
    </lineage>
</organism>
<evidence type="ECO:0000313" key="2">
    <source>
        <dbReference type="EMBL" id="KAH7426602.1"/>
    </source>
</evidence>
<evidence type="ECO:0000256" key="1">
    <source>
        <dbReference type="SAM" id="SignalP"/>
    </source>
</evidence>
<dbReference type="EMBL" id="CM035415">
    <property type="protein sequence ID" value="KAH7426602.1"/>
    <property type="molecule type" value="Genomic_DNA"/>
</dbReference>
<dbReference type="SUPFAM" id="SSF56801">
    <property type="entry name" value="Acetyl-CoA synthetase-like"/>
    <property type="match status" value="1"/>
</dbReference>
<keyword evidence="1" id="KW-0732">Signal</keyword>
<dbReference type="OMA" id="TIYASCH"/>
<comment type="caution">
    <text evidence="2">The sequence shown here is derived from an EMBL/GenBank/DDBJ whole genome shotgun (WGS) entry which is preliminary data.</text>
</comment>
<feature type="chain" id="PRO_5035835214" evidence="1">
    <location>
        <begin position="20"/>
        <end position="138"/>
    </location>
</feature>
<reference evidence="2" key="1">
    <citation type="submission" date="2021-08" db="EMBL/GenBank/DDBJ databases">
        <title>WGS assembly of Ceratopteris richardii.</title>
        <authorList>
            <person name="Marchant D.B."/>
            <person name="Chen G."/>
            <person name="Jenkins J."/>
            <person name="Shu S."/>
            <person name="Leebens-Mack J."/>
            <person name="Grimwood J."/>
            <person name="Schmutz J."/>
            <person name="Soltis P."/>
            <person name="Soltis D."/>
            <person name="Chen Z.-H."/>
        </authorList>
    </citation>
    <scope>NUCLEOTIDE SEQUENCE</scope>
    <source>
        <strain evidence="2">Whitten #5841</strain>
        <tissue evidence="2">Leaf</tissue>
    </source>
</reference>
<feature type="signal peptide" evidence="1">
    <location>
        <begin position="1"/>
        <end position="19"/>
    </location>
</feature>
<keyword evidence="3" id="KW-1185">Reference proteome</keyword>
<evidence type="ECO:0000313" key="3">
    <source>
        <dbReference type="Proteomes" id="UP000825935"/>
    </source>
</evidence>
<proteinExistence type="predicted"/>
<dbReference type="OrthoDB" id="1744694at2759"/>
<accession>A0A8T2TUR0</accession>